<sequence>MKVFDKYSEYYDILYNDKDYASEAGFIDTIIKKYRPNAKSILNLGCGTGTHDFLLAQKGYDITGIDCSGSNIKKANSKLTDIDKFKNCLEFHEGDVRIYRANKTYDIVISLFHVISYQITNADLKSVFETVKIHLNNNGLFIFDCWYGPAVLHVRPETRIKRVESKDTRIIRIAEPEIFPNENKVHVKYHVFVIDKVTNNVTEIRETHPMRYLFKPEIDELVSVSGLNTLECAEWMTDNPLGLNTWKAYFVATKQMAVAK</sequence>
<accession>Q1PUV5</accession>
<dbReference type="Proteomes" id="UP000501926">
    <property type="component" value="Chromosome"/>
</dbReference>
<dbReference type="Pfam" id="PF13649">
    <property type="entry name" value="Methyltransf_25"/>
    <property type="match status" value="1"/>
</dbReference>
<keyword evidence="5" id="KW-1185">Reference proteome</keyword>
<gene>
    <name evidence="3" type="ORF">KsCSTR_02010</name>
    <name evidence="4" type="ORF">KSMBR1_1990</name>
    <name evidence="2" type="ORF">kustc0258</name>
</gene>
<dbReference type="InterPro" id="IPR041698">
    <property type="entry name" value="Methyltransf_25"/>
</dbReference>
<dbReference type="Gene3D" id="3.40.50.150">
    <property type="entry name" value="Vaccinia Virus protein VP39"/>
    <property type="match status" value="1"/>
</dbReference>
<name>Q1PUV5_KUEST</name>
<reference evidence="2" key="1">
    <citation type="journal article" date="2006" name="Nature">
        <title>Deciphering the evolution and metabolism of an anammox bacterium from a community genome.</title>
        <authorList>
            <person name="Strous M."/>
            <person name="Pelletier E."/>
            <person name="Mangenot S."/>
            <person name="Rattei T."/>
            <person name="Lehner A."/>
            <person name="Taylor M.W."/>
            <person name="Horn M."/>
            <person name="Daims H."/>
            <person name="Bartol-Mavel D."/>
            <person name="Wincker P."/>
            <person name="Barbe V."/>
            <person name="Fonknechten N."/>
            <person name="Vallenet D."/>
            <person name="Segurens B."/>
            <person name="Schenowitz-Truong C."/>
            <person name="Medigue C."/>
            <person name="Collingro A."/>
            <person name="Snel B."/>
            <person name="Dutilh B.E."/>
            <person name="OpDenCamp H.J.M."/>
            <person name="vanDerDrift C."/>
            <person name="Cirpus I."/>
            <person name="vanDePas-Schoonen K.T."/>
            <person name="Harhangi H.R."/>
            <person name="vanNiftrik L."/>
            <person name="Schmid M."/>
            <person name="Keltjens J."/>
            <person name="vanDeVossenberg J."/>
            <person name="Kartal B."/>
            <person name="Meier H."/>
            <person name="Frishman D."/>
            <person name="Huynen M.A."/>
            <person name="Mewes H."/>
            <person name="Weissenbach J."/>
            <person name="Jetten M.S.M."/>
            <person name="Wagner M."/>
            <person name="LePaslier D."/>
        </authorList>
    </citation>
    <scope>NUCLEOTIDE SEQUENCE</scope>
</reference>
<evidence type="ECO:0000313" key="4">
    <source>
        <dbReference type="EMBL" id="SOH04488.1"/>
    </source>
</evidence>
<dbReference type="EMBL" id="CT573073">
    <property type="protein sequence ID" value="CAJ71003.1"/>
    <property type="molecule type" value="Genomic_DNA"/>
</dbReference>
<evidence type="ECO:0000313" key="2">
    <source>
        <dbReference type="EMBL" id="CAJ71003.1"/>
    </source>
</evidence>
<proteinExistence type="predicted"/>
<dbReference type="Proteomes" id="UP000221734">
    <property type="component" value="Chromosome Kuenenia_stuttgartiensis_MBR1"/>
</dbReference>
<dbReference type="EMBL" id="LT934425">
    <property type="protein sequence ID" value="SOH04488.1"/>
    <property type="molecule type" value="Genomic_DNA"/>
</dbReference>
<dbReference type="SUPFAM" id="SSF53335">
    <property type="entry name" value="S-adenosyl-L-methionine-dependent methyltransferases"/>
    <property type="match status" value="1"/>
</dbReference>
<evidence type="ECO:0000313" key="5">
    <source>
        <dbReference type="Proteomes" id="UP000221734"/>
    </source>
</evidence>
<organism evidence="2">
    <name type="scientific">Kuenenia stuttgartiensis</name>
    <dbReference type="NCBI Taxonomy" id="174633"/>
    <lineage>
        <taxon>Bacteria</taxon>
        <taxon>Pseudomonadati</taxon>
        <taxon>Planctomycetota</taxon>
        <taxon>Candidatus Brocadiia</taxon>
        <taxon>Candidatus Brocadiales</taxon>
        <taxon>Candidatus Brocadiaceae</taxon>
        <taxon>Candidatus Kuenenia</taxon>
    </lineage>
</organism>
<dbReference type="InterPro" id="IPR029063">
    <property type="entry name" value="SAM-dependent_MTases_sf"/>
</dbReference>
<dbReference type="AlphaFoldDB" id="Q1PUV5"/>
<dbReference type="EMBL" id="CP049055">
    <property type="protein sequence ID" value="QII09580.1"/>
    <property type="molecule type" value="Genomic_DNA"/>
</dbReference>
<reference evidence="5" key="3">
    <citation type="submission" date="2017-10" db="EMBL/GenBank/DDBJ databases">
        <authorList>
            <person name="Frank J."/>
        </authorList>
    </citation>
    <scope>NUCLEOTIDE SEQUENCE [LARGE SCALE GENOMIC DNA]</scope>
</reference>
<evidence type="ECO:0000313" key="3">
    <source>
        <dbReference type="EMBL" id="QII09580.1"/>
    </source>
</evidence>
<evidence type="ECO:0000259" key="1">
    <source>
        <dbReference type="Pfam" id="PF13649"/>
    </source>
</evidence>
<reference evidence="4" key="4">
    <citation type="submission" date="2017-10" db="EMBL/GenBank/DDBJ databases">
        <authorList>
            <person name="Banno H."/>
            <person name="Chua N.-H."/>
        </authorList>
    </citation>
    <scope>NUCLEOTIDE SEQUENCE [LARGE SCALE GENOMIC DNA]</scope>
    <source>
        <strain evidence="4">Kuenenia_mbr1_ru-nijmegen</strain>
    </source>
</reference>
<dbReference type="OrthoDB" id="9811589at2"/>
<dbReference type="Gene3D" id="2.20.130.10">
    <property type="entry name" value="CAC2371-like domains"/>
    <property type="match status" value="1"/>
</dbReference>
<dbReference type="RefSeq" id="WP_099325200.1">
    <property type="nucleotide sequence ID" value="NZ_CP049055.1"/>
</dbReference>
<reference evidence="2" key="2">
    <citation type="submission" date="2006-01" db="EMBL/GenBank/DDBJ databases">
        <authorList>
            <person name="Genoscope"/>
        </authorList>
    </citation>
    <scope>NUCLEOTIDE SEQUENCE</scope>
</reference>
<protein>
    <recommendedName>
        <fullName evidence="1">Methyltransferase domain-containing protein</fullName>
    </recommendedName>
</protein>
<dbReference type="KEGG" id="kst:KSMBR1_1990"/>
<dbReference type="CDD" id="cd02440">
    <property type="entry name" value="AdoMet_MTases"/>
    <property type="match status" value="1"/>
</dbReference>
<reference evidence="3 6" key="5">
    <citation type="submission" date="2020-02" db="EMBL/GenBank/DDBJ databases">
        <title>Newly sequenced genome of strain CSTR1 showed variability in Candidatus Kuenenia stuttgartiensis genomes.</title>
        <authorList>
            <person name="Ding C."/>
            <person name="Adrian L."/>
        </authorList>
    </citation>
    <scope>NUCLEOTIDE SEQUENCE [LARGE SCALE GENOMIC DNA]</scope>
    <source>
        <strain evidence="3 6">CSTR1</strain>
    </source>
</reference>
<evidence type="ECO:0000313" key="6">
    <source>
        <dbReference type="Proteomes" id="UP000501926"/>
    </source>
</evidence>
<feature type="domain" description="Methyltransferase" evidence="1">
    <location>
        <begin position="41"/>
        <end position="139"/>
    </location>
</feature>